<reference evidence="12" key="1">
    <citation type="submission" date="2016-10" db="EMBL/GenBank/DDBJ databases">
        <authorList>
            <person name="Varghese N."/>
            <person name="Submissions S."/>
        </authorList>
    </citation>
    <scope>NUCLEOTIDE SEQUENCE [LARGE SCALE GENOMIC DNA]</scope>
    <source>
        <strain evidence="12">DSM 18579</strain>
    </source>
</reference>
<evidence type="ECO:0000313" key="12">
    <source>
        <dbReference type="Proteomes" id="UP000242642"/>
    </source>
</evidence>
<dbReference type="Pfam" id="PF01311">
    <property type="entry name" value="Bac_export_1"/>
    <property type="match status" value="1"/>
</dbReference>
<dbReference type="NCBIfam" id="TIGR01400">
    <property type="entry name" value="fliR"/>
    <property type="match status" value="1"/>
</dbReference>
<evidence type="ECO:0000256" key="3">
    <source>
        <dbReference type="ARBA" id="ARBA00021717"/>
    </source>
</evidence>
<keyword evidence="7 10" id="KW-0472">Membrane</keyword>
<evidence type="ECO:0000256" key="7">
    <source>
        <dbReference type="ARBA" id="ARBA00023136"/>
    </source>
</evidence>
<feature type="transmembrane region" description="Helical" evidence="10">
    <location>
        <begin position="211"/>
        <end position="230"/>
    </location>
</feature>
<organism evidence="11 12">
    <name type="scientific">Thorsellia anophelis DSM 18579</name>
    <dbReference type="NCBI Taxonomy" id="1123402"/>
    <lineage>
        <taxon>Bacteria</taxon>
        <taxon>Pseudomonadati</taxon>
        <taxon>Pseudomonadota</taxon>
        <taxon>Gammaproteobacteria</taxon>
        <taxon>Enterobacterales</taxon>
        <taxon>Thorselliaceae</taxon>
        <taxon>Thorsellia</taxon>
    </lineage>
</organism>
<feature type="transmembrane region" description="Helical" evidence="10">
    <location>
        <begin position="42"/>
        <end position="59"/>
    </location>
</feature>
<dbReference type="EMBL" id="FOHV01000004">
    <property type="protein sequence ID" value="SES84781.1"/>
    <property type="molecule type" value="Genomic_DNA"/>
</dbReference>
<name>A0A1H9ZSL8_9GAMM</name>
<evidence type="ECO:0000256" key="2">
    <source>
        <dbReference type="ARBA" id="ARBA00009772"/>
    </source>
</evidence>
<keyword evidence="11" id="KW-0282">Flagellum</keyword>
<dbReference type="AlphaFoldDB" id="A0A1H9ZSL8"/>
<dbReference type="OrthoDB" id="9797790at2"/>
<evidence type="ECO:0000256" key="8">
    <source>
        <dbReference type="ARBA" id="ARBA00023143"/>
    </source>
</evidence>
<keyword evidence="8 10" id="KW-0975">Bacterial flagellum</keyword>
<dbReference type="Proteomes" id="UP000242642">
    <property type="component" value="Unassembled WGS sequence"/>
</dbReference>
<keyword evidence="11" id="KW-0969">Cilium</keyword>
<accession>A0A1H9ZSL8</accession>
<proteinExistence type="inferred from homology"/>
<dbReference type="RefSeq" id="WP_093317827.1">
    <property type="nucleotide sequence ID" value="NZ_FOHV01000004.1"/>
</dbReference>
<keyword evidence="12" id="KW-1185">Reference proteome</keyword>
<comment type="function">
    <text evidence="1 10">Role in flagellar biosynthesis.</text>
</comment>
<evidence type="ECO:0000256" key="9">
    <source>
        <dbReference type="NCBIfam" id="TIGR01400"/>
    </source>
</evidence>
<dbReference type="PANTHER" id="PTHR30065">
    <property type="entry name" value="FLAGELLAR BIOSYNTHETIC PROTEIN FLIR"/>
    <property type="match status" value="1"/>
</dbReference>
<dbReference type="InterPro" id="IPR002010">
    <property type="entry name" value="T3SS_IM_R"/>
</dbReference>
<evidence type="ECO:0000256" key="4">
    <source>
        <dbReference type="ARBA" id="ARBA00022475"/>
    </source>
</evidence>
<dbReference type="PANTHER" id="PTHR30065:SF8">
    <property type="entry name" value="FLAGELLAR BIOSYNTHETIC PROTEIN FLIR"/>
    <property type="match status" value="1"/>
</dbReference>
<feature type="transmembrane region" description="Helical" evidence="10">
    <location>
        <begin position="65"/>
        <end position="86"/>
    </location>
</feature>
<feature type="transmembrane region" description="Helical" evidence="10">
    <location>
        <begin position="126"/>
        <end position="147"/>
    </location>
</feature>
<evidence type="ECO:0000256" key="6">
    <source>
        <dbReference type="ARBA" id="ARBA00022989"/>
    </source>
</evidence>
<dbReference type="PRINTS" id="PR00953">
    <property type="entry name" value="TYPE3IMRPROT"/>
</dbReference>
<gene>
    <name evidence="11" type="ORF">SAMN02583745_00681</name>
</gene>
<keyword evidence="5 10" id="KW-0812">Transmembrane</keyword>
<sequence length="261" mass="29119">MISFDSSQLLVWISYYFWPFVRILALIASAPVFNEKQVPSRIKIGIALLTTFLIAPLIPLNDTPVFSIAAIWVLLQQLMIGIMMGLMLQLAFVAIRVAGEIIGLQMGLSFATFFDPSGGPNMPVLARFLNVLAILLFLTFHGHLWLFSMLVDSFTILPISEGQLSRMGILALLKAASTMFIYGLMFSLPLVAILLLLNISMGILNRMTPQLSVFVVGFPLSLFMGIYMLGNLLPYVNRFFESLFGEFFLHLQTMLDALILI</sequence>
<dbReference type="STRING" id="1123402.SAMN02583745_00681"/>
<keyword evidence="4 10" id="KW-1003">Cell membrane</keyword>
<dbReference type="GO" id="GO:0009425">
    <property type="term" value="C:bacterial-type flagellum basal body"/>
    <property type="evidence" value="ECO:0007669"/>
    <property type="project" value="UniProtKB-SubCell"/>
</dbReference>
<evidence type="ECO:0000256" key="5">
    <source>
        <dbReference type="ARBA" id="ARBA00022692"/>
    </source>
</evidence>
<feature type="transmembrane region" description="Helical" evidence="10">
    <location>
        <begin position="179"/>
        <end position="199"/>
    </location>
</feature>
<keyword evidence="11" id="KW-0966">Cell projection</keyword>
<dbReference type="GO" id="GO:0044780">
    <property type="term" value="P:bacterial-type flagellum assembly"/>
    <property type="evidence" value="ECO:0007669"/>
    <property type="project" value="UniProtKB-UniRule"/>
</dbReference>
<evidence type="ECO:0000313" key="11">
    <source>
        <dbReference type="EMBL" id="SES84781.1"/>
    </source>
</evidence>
<comment type="similarity">
    <text evidence="2 10">Belongs to the FliR/MopE/SpaR family.</text>
</comment>
<feature type="transmembrane region" description="Helical" evidence="10">
    <location>
        <begin position="12"/>
        <end position="30"/>
    </location>
</feature>
<protein>
    <recommendedName>
        <fullName evidence="3 9">Flagellar biosynthetic protein FliR</fullName>
    </recommendedName>
</protein>
<dbReference type="GO" id="GO:0006605">
    <property type="term" value="P:protein targeting"/>
    <property type="evidence" value="ECO:0007669"/>
    <property type="project" value="UniProtKB-UniRule"/>
</dbReference>
<comment type="subcellular location">
    <subcellularLocation>
        <location evidence="10">Cell membrane</location>
        <topology evidence="10">Multi-pass membrane protein</topology>
    </subcellularLocation>
    <subcellularLocation>
        <location evidence="10">Bacterial flagellum basal body</location>
    </subcellularLocation>
</comment>
<feature type="transmembrane region" description="Helical" evidence="10">
    <location>
        <begin position="93"/>
        <end position="114"/>
    </location>
</feature>
<evidence type="ECO:0000256" key="1">
    <source>
        <dbReference type="ARBA" id="ARBA00002578"/>
    </source>
</evidence>
<keyword evidence="6 10" id="KW-1133">Transmembrane helix</keyword>
<dbReference type="GO" id="GO:0005886">
    <property type="term" value="C:plasma membrane"/>
    <property type="evidence" value="ECO:0007669"/>
    <property type="project" value="UniProtKB-SubCell"/>
</dbReference>
<evidence type="ECO:0000256" key="10">
    <source>
        <dbReference type="RuleBase" id="RU362071"/>
    </source>
</evidence>
<dbReference type="InterPro" id="IPR006303">
    <property type="entry name" value="FliR"/>
</dbReference>